<name>A0A918C529_9ACTN</name>
<dbReference type="EMBL" id="BMTU01000017">
    <property type="protein sequence ID" value="GGR04239.1"/>
    <property type="molecule type" value="Genomic_DNA"/>
</dbReference>
<accession>A0A918C529</accession>
<dbReference type="RefSeq" id="WP_189561210.1">
    <property type="nucleotide sequence ID" value="NZ_BMTU01000017.1"/>
</dbReference>
<feature type="domain" description="HTH luxR-type" evidence="4">
    <location>
        <begin position="111"/>
        <end position="176"/>
    </location>
</feature>
<evidence type="ECO:0000256" key="3">
    <source>
        <dbReference type="ARBA" id="ARBA00023163"/>
    </source>
</evidence>
<reference evidence="5" key="1">
    <citation type="journal article" date="2014" name="Int. J. Syst. Evol. Microbiol.">
        <title>Complete genome sequence of Corynebacterium casei LMG S-19264T (=DSM 44701T), isolated from a smear-ripened cheese.</title>
        <authorList>
            <consortium name="US DOE Joint Genome Institute (JGI-PGF)"/>
            <person name="Walter F."/>
            <person name="Albersmeier A."/>
            <person name="Kalinowski J."/>
            <person name="Ruckert C."/>
        </authorList>
    </citation>
    <scope>NUCLEOTIDE SEQUENCE</scope>
    <source>
        <strain evidence="5">JCM 4403</strain>
    </source>
</reference>
<dbReference type="AlphaFoldDB" id="A0A918C529"/>
<sequence>MYRVGVLHSHPLIAWAVDRALATVPDLQVSVLDPAGPDRAAEPAAAPPFDVLVTDHASTAGKQLAARVLLMCPARPVALGADEYLHDRSSPDDLIKAVHGAALKVRSSAGAVPARGALSPREQQVLDFIAAGLTHAQTARRLGISQHTVDTHVKRIRTKLGVGNKAEMVRLALARGTRALAVTAAGSH</sequence>
<dbReference type="PANTHER" id="PTHR44688:SF16">
    <property type="entry name" value="DNA-BINDING TRANSCRIPTIONAL ACTIVATOR DEVR_DOSR"/>
    <property type="match status" value="1"/>
</dbReference>
<dbReference type="GO" id="GO:0003677">
    <property type="term" value="F:DNA binding"/>
    <property type="evidence" value="ECO:0007669"/>
    <property type="project" value="UniProtKB-KW"/>
</dbReference>
<keyword evidence="6" id="KW-1185">Reference proteome</keyword>
<dbReference type="Pfam" id="PF00196">
    <property type="entry name" value="GerE"/>
    <property type="match status" value="1"/>
</dbReference>
<reference evidence="5" key="2">
    <citation type="submission" date="2020-09" db="EMBL/GenBank/DDBJ databases">
        <authorList>
            <person name="Sun Q."/>
            <person name="Ohkuma M."/>
        </authorList>
    </citation>
    <scope>NUCLEOTIDE SEQUENCE</scope>
    <source>
        <strain evidence="5">JCM 4403</strain>
    </source>
</reference>
<evidence type="ECO:0000313" key="6">
    <source>
        <dbReference type="Proteomes" id="UP000656732"/>
    </source>
</evidence>
<dbReference type="Gene3D" id="1.10.10.10">
    <property type="entry name" value="Winged helix-like DNA-binding domain superfamily/Winged helix DNA-binding domain"/>
    <property type="match status" value="1"/>
</dbReference>
<proteinExistence type="predicted"/>
<dbReference type="Proteomes" id="UP000656732">
    <property type="component" value="Unassembled WGS sequence"/>
</dbReference>
<evidence type="ECO:0000313" key="5">
    <source>
        <dbReference type="EMBL" id="GGR04239.1"/>
    </source>
</evidence>
<keyword evidence="1" id="KW-0805">Transcription regulation</keyword>
<evidence type="ECO:0000259" key="4">
    <source>
        <dbReference type="PROSITE" id="PS50043"/>
    </source>
</evidence>
<dbReference type="CDD" id="cd06170">
    <property type="entry name" value="LuxR_C_like"/>
    <property type="match status" value="1"/>
</dbReference>
<organism evidence="5 6">
    <name type="scientific">Streptomyces pilosus</name>
    <dbReference type="NCBI Taxonomy" id="28893"/>
    <lineage>
        <taxon>Bacteria</taxon>
        <taxon>Bacillati</taxon>
        <taxon>Actinomycetota</taxon>
        <taxon>Actinomycetes</taxon>
        <taxon>Kitasatosporales</taxon>
        <taxon>Streptomycetaceae</taxon>
        <taxon>Streptomyces</taxon>
    </lineage>
</organism>
<dbReference type="InterPro" id="IPR036388">
    <property type="entry name" value="WH-like_DNA-bd_sf"/>
</dbReference>
<keyword evidence="3" id="KW-0804">Transcription</keyword>
<dbReference type="SUPFAM" id="SSF46894">
    <property type="entry name" value="C-terminal effector domain of the bipartite response regulators"/>
    <property type="match status" value="1"/>
</dbReference>
<dbReference type="PROSITE" id="PS50043">
    <property type="entry name" value="HTH_LUXR_2"/>
    <property type="match status" value="1"/>
</dbReference>
<dbReference type="GO" id="GO:0006355">
    <property type="term" value="P:regulation of DNA-templated transcription"/>
    <property type="evidence" value="ECO:0007669"/>
    <property type="project" value="InterPro"/>
</dbReference>
<dbReference type="PANTHER" id="PTHR44688">
    <property type="entry name" value="DNA-BINDING TRANSCRIPTIONAL ACTIVATOR DEVR_DOSR"/>
    <property type="match status" value="1"/>
</dbReference>
<dbReference type="SMART" id="SM00421">
    <property type="entry name" value="HTH_LUXR"/>
    <property type="match status" value="1"/>
</dbReference>
<dbReference type="InterPro" id="IPR000792">
    <property type="entry name" value="Tscrpt_reg_LuxR_C"/>
</dbReference>
<dbReference type="InterPro" id="IPR016032">
    <property type="entry name" value="Sig_transdc_resp-reg_C-effctor"/>
</dbReference>
<comment type="caution">
    <text evidence="5">The sequence shown here is derived from an EMBL/GenBank/DDBJ whole genome shotgun (WGS) entry which is preliminary data.</text>
</comment>
<gene>
    <name evidence="5" type="ORF">GCM10010280_60260</name>
</gene>
<protein>
    <recommendedName>
        <fullName evidence="4">HTH luxR-type domain-containing protein</fullName>
    </recommendedName>
</protein>
<evidence type="ECO:0000256" key="2">
    <source>
        <dbReference type="ARBA" id="ARBA00023125"/>
    </source>
</evidence>
<keyword evidence="2" id="KW-0238">DNA-binding</keyword>
<dbReference type="PRINTS" id="PR00038">
    <property type="entry name" value="HTHLUXR"/>
</dbReference>
<evidence type="ECO:0000256" key="1">
    <source>
        <dbReference type="ARBA" id="ARBA00023015"/>
    </source>
</evidence>